<protein>
    <submittedName>
        <fullName evidence="3">ParB-like nuclease family protein</fullName>
    </submittedName>
</protein>
<dbReference type="SMART" id="SM00470">
    <property type="entry name" value="ParB"/>
    <property type="match status" value="1"/>
</dbReference>
<dbReference type="Gene3D" id="3.90.1530.10">
    <property type="entry name" value="Conserved hypothetical protein from pyrococcus furiosus pfu- 392566-001, ParB domain"/>
    <property type="match status" value="1"/>
</dbReference>
<reference evidence="3" key="1">
    <citation type="submission" date="2017-12" db="EMBL/GenBank/DDBJ databases">
        <title>Sequencing the genomes of 1000 Actinobacteria strains.</title>
        <authorList>
            <person name="Klenk H.-P."/>
        </authorList>
    </citation>
    <scope>NUCLEOTIDE SEQUENCE [LARGE SCALE GENOMIC DNA]</scope>
    <source>
        <strain evidence="3">DSM 44228</strain>
    </source>
</reference>
<feature type="region of interest" description="Disordered" evidence="1">
    <location>
        <begin position="177"/>
        <end position="199"/>
    </location>
</feature>
<organism evidence="3 4">
    <name type="scientific">Saccharopolyspora spinosa</name>
    <dbReference type="NCBI Taxonomy" id="60894"/>
    <lineage>
        <taxon>Bacteria</taxon>
        <taxon>Bacillati</taxon>
        <taxon>Actinomycetota</taxon>
        <taxon>Actinomycetes</taxon>
        <taxon>Pseudonocardiales</taxon>
        <taxon>Pseudonocardiaceae</taxon>
        <taxon>Saccharopolyspora</taxon>
    </lineage>
</organism>
<dbReference type="Proteomes" id="UP000233786">
    <property type="component" value="Unassembled WGS sequence"/>
</dbReference>
<dbReference type="SUPFAM" id="SSF110849">
    <property type="entry name" value="ParB/Sulfiredoxin"/>
    <property type="match status" value="1"/>
</dbReference>
<dbReference type="STRING" id="994479.GCA_000194155_05400"/>
<evidence type="ECO:0000313" key="4">
    <source>
        <dbReference type="Proteomes" id="UP000233786"/>
    </source>
</evidence>
<sequence>MAEVSSSRAWPVLSAEDISRGTAELRQKLESCRMECIPIGSVLHAPPVRVAGQDMGHVHALVEVEGDLPPILVHRETMRVVDGMHRLRAAAAQGRETIKAVFFAGSEQDAFVIAVKLNAMHGLRLTPVDRSAAVARIVVSHPQWSDRAIASAAGVAARTVAAIRKRVGGNVSPLDSRIGRDGRVRPLSSAEGRSRAGELMAKRPDASLREVAQASGVSVSTANDVRARLRAGQDLVPEQQRMGRSAQASTLPAIQQRVCADAEAGDRQVSDLEQLRRDPSMRFNEIGRAVLRLLDVGALDPDEWQRYVEGVPRHCVRSVVNTARRCAAAWETFAERLEKRQESMRMSSSSEGA</sequence>
<keyword evidence="4" id="KW-1185">Reference proteome</keyword>
<evidence type="ECO:0000313" key="3">
    <source>
        <dbReference type="EMBL" id="PKW16314.1"/>
    </source>
</evidence>
<evidence type="ECO:0000259" key="2">
    <source>
        <dbReference type="SMART" id="SM00470"/>
    </source>
</evidence>
<dbReference type="InterPro" id="IPR036086">
    <property type="entry name" value="ParB/Sulfiredoxin_sf"/>
</dbReference>
<name>A0A2N3Y068_SACSN</name>
<dbReference type="EMBL" id="PJNB01000001">
    <property type="protein sequence ID" value="PKW16314.1"/>
    <property type="molecule type" value="Genomic_DNA"/>
</dbReference>
<dbReference type="OrthoDB" id="3701787at2"/>
<comment type="caution">
    <text evidence="3">The sequence shown here is derived from an EMBL/GenBank/DDBJ whole genome shotgun (WGS) entry which is preliminary data.</text>
</comment>
<feature type="domain" description="ParB-like N-terminal" evidence="2">
    <location>
        <begin position="35"/>
        <end position="119"/>
    </location>
</feature>
<gene>
    <name evidence="3" type="ORF">A8926_4132</name>
</gene>
<dbReference type="AlphaFoldDB" id="A0A2N3Y068"/>
<dbReference type="InterPro" id="IPR003115">
    <property type="entry name" value="ParB_N"/>
</dbReference>
<evidence type="ECO:0000256" key="1">
    <source>
        <dbReference type="SAM" id="MobiDB-lite"/>
    </source>
</evidence>
<proteinExistence type="predicted"/>
<accession>A0A2N3Y068</accession>
<dbReference type="RefSeq" id="WP_143539582.1">
    <property type="nucleotide sequence ID" value="NZ_CP061007.1"/>
</dbReference>